<evidence type="ECO:0000256" key="1">
    <source>
        <dbReference type="SAM" id="Phobius"/>
    </source>
</evidence>
<keyword evidence="1" id="KW-1133">Transmembrane helix</keyword>
<evidence type="ECO:0000313" key="3">
    <source>
        <dbReference type="EMBL" id="MQT88945.1"/>
    </source>
</evidence>
<dbReference type="AlphaFoldDB" id="A0A6A7YAV6"/>
<dbReference type="Proteomes" id="UP000441404">
    <property type="component" value="Unassembled WGS sequence"/>
</dbReference>
<dbReference type="RefSeq" id="WP_153327530.1">
    <property type="nucleotide sequence ID" value="NZ_WIWI01000016.1"/>
</dbReference>
<keyword evidence="1" id="KW-0472">Membrane</keyword>
<keyword evidence="1" id="KW-0812">Transmembrane</keyword>
<organism evidence="2 4">
    <name type="scientific">Pseudomonas helleri</name>
    <dbReference type="NCBI Taxonomy" id="1608996"/>
    <lineage>
        <taxon>Bacteria</taxon>
        <taxon>Pseudomonadati</taxon>
        <taxon>Pseudomonadota</taxon>
        <taxon>Gammaproteobacteria</taxon>
        <taxon>Pseudomonadales</taxon>
        <taxon>Pseudomonadaceae</taxon>
        <taxon>Pseudomonas</taxon>
    </lineage>
</organism>
<sequence length="360" mass="38553">MPIRVNLLALEPHAHGYARLVIKGWKGSQQQLEFTLQRNSDDHYLHEGQKWSNNPFWFQVPEFPLAADGKSLEVLVGPQIVDTLLEGSVDTTFSFVLNEPATGTKDHGVVLPGRDVTSRAAGDEKAAPPVWKGIILADVVGSVPAPAAPVEAPPVVVAEPAPEPEPAPAPEPVIEPVAAVVEPVRVEPAPAAPKPAAAGKKKAWLIPLIIALLAIIAAGVFFWLKNPATDTVASPAPTPAPLPTGAEACTLESMSTLPELTFVQTCIKKSPGSAELLEIINVAKANNHCGIAQRLYANRAQAGDMQIATAYAHEYDPKFHQASQCFVEPDKATAAYWYETILSHEPENAEAKARFEELKP</sequence>
<proteinExistence type="predicted"/>
<evidence type="ECO:0000313" key="2">
    <source>
        <dbReference type="EMBL" id="MQT45917.1"/>
    </source>
</evidence>
<name>A0A6A7YAV6_9PSED</name>
<accession>A0A6A7YAV6</accession>
<dbReference type="Proteomes" id="UP000489190">
    <property type="component" value="Unassembled WGS sequence"/>
</dbReference>
<reference evidence="4 5" key="1">
    <citation type="submission" date="2019-10" db="EMBL/GenBank/DDBJ databases">
        <title>Evaluation of single-gene subtyping targets for Pseudomonas.</title>
        <authorList>
            <person name="Reichler S.J."/>
            <person name="Orsi R.H."/>
            <person name="Wiedmann M."/>
            <person name="Martin N.H."/>
            <person name="Murphy S.I."/>
        </authorList>
    </citation>
    <scope>NUCLEOTIDE SEQUENCE [LARGE SCALE GENOMIC DNA]</scope>
    <source>
        <strain evidence="3 5">FSL R10-3254</strain>
        <strain evidence="2 4">FSL R10-3257</strain>
    </source>
</reference>
<dbReference type="EMBL" id="WIWJ01000005">
    <property type="protein sequence ID" value="MQT45917.1"/>
    <property type="molecule type" value="Genomic_DNA"/>
</dbReference>
<evidence type="ECO:0000313" key="5">
    <source>
        <dbReference type="Proteomes" id="UP000489190"/>
    </source>
</evidence>
<dbReference type="EMBL" id="WIWI01000016">
    <property type="protein sequence ID" value="MQT88945.1"/>
    <property type="molecule type" value="Genomic_DNA"/>
</dbReference>
<gene>
    <name evidence="3" type="ORF">GHO39_07320</name>
    <name evidence="2" type="ORF">GHO40_04090</name>
</gene>
<protein>
    <submittedName>
        <fullName evidence="2">Uncharacterized protein</fullName>
    </submittedName>
</protein>
<feature type="transmembrane region" description="Helical" evidence="1">
    <location>
        <begin position="203"/>
        <end position="224"/>
    </location>
</feature>
<evidence type="ECO:0000313" key="4">
    <source>
        <dbReference type="Proteomes" id="UP000441404"/>
    </source>
</evidence>
<comment type="caution">
    <text evidence="2">The sequence shown here is derived from an EMBL/GenBank/DDBJ whole genome shotgun (WGS) entry which is preliminary data.</text>
</comment>